<accession>A0AAD5MG40</accession>
<evidence type="ECO:0000313" key="1">
    <source>
        <dbReference type="EMBL" id="KAJ1356138.1"/>
    </source>
</evidence>
<dbReference type="EMBL" id="JAHQIW010002699">
    <property type="protein sequence ID" value="KAJ1356138.1"/>
    <property type="molecule type" value="Genomic_DNA"/>
</dbReference>
<gene>
    <name evidence="1" type="ORF">KIN20_013793</name>
</gene>
<protein>
    <submittedName>
        <fullName evidence="1">Uncharacterized protein</fullName>
    </submittedName>
</protein>
<comment type="caution">
    <text evidence="1">The sequence shown here is derived from an EMBL/GenBank/DDBJ whole genome shotgun (WGS) entry which is preliminary data.</text>
</comment>
<proteinExistence type="predicted"/>
<dbReference type="Proteomes" id="UP001196413">
    <property type="component" value="Unassembled WGS sequence"/>
</dbReference>
<reference evidence="1" key="1">
    <citation type="submission" date="2021-06" db="EMBL/GenBank/DDBJ databases">
        <title>Parelaphostrongylus tenuis whole genome reference sequence.</title>
        <authorList>
            <person name="Garwood T.J."/>
            <person name="Larsen P.A."/>
            <person name="Fountain-Jones N.M."/>
            <person name="Garbe J.R."/>
            <person name="Macchietto M.G."/>
            <person name="Kania S.A."/>
            <person name="Gerhold R.W."/>
            <person name="Richards J.E."/>
            <person name="Wolf T.M."/>
        </authorList>
    </citation>
    <scope>NUCLEOTIDE SEQUENCE</scope>
    <source>
        <strain evidence="1">MNPRO001-30</strain>
        <tissue evidence="1">Meninges</tissue>
    </source>
</reference>
<keyword evidence="2" id="KW-1185">Reference proteome</keyword>
<organism evidence="1 2">
    <name type="scientific">Parelaphostrongylus tenuis</name>
    <name type="common">Meningeal worm</name>
    <dbReference type="NCBI Taxonomy" id="148309"/>
    <lineage>
        <taxon>Eukaryota</taxon>
        <taxon>Metazoa</taxon>
        <taxon>Ecdysozoa</taxon>
        <taxon>Nematoda</taxon>
        <taxon>Chromadorea</taxon>
        <taxon>Rhabditida</taxon>
        <taxon>Rhabditina</taxon>
        <taxon>Rhabditomorpha</taxon>
        <taxon>Strongyloidea</taxon>
        <taxon>Metastrongylidae</taxon>
        <taxon>Parelaphostrongylus</taxon>
    </lineage>
</organism>
<evidence type="ECO:0000313" key="2">
    <source>
        <dbReference type="Proteomes" id="UP001196413"/>
    </source>
</evidence>
<sequence length="146" mass="16886">MFSEGNFEYMVPTTEEPALLIGVDYFWDNFLFDDFYCEQLPHGHRILHTSVGNIVTGNAPQKEELTFTSIQSETPLIQHNIVHFRMQLETFGNWKPSATWTIPQAKIMNSAYNSSIQQAITTVHAKGTSFNFRSKIRFPFYLTTRN</sequence>
<dbReference type="AlphaFoldDB" id="A0AAD5MG40"/>
<name>A0AAD5MG40_PARTN</name>